<dbReference type="PANTHER" id="PTHR22642">
    <property type="entry name" value="IMIDAZOLONEPROPIONASE"/>
    <property type="match status" value="1"/>
</dbReference>
<dbReference type="InterPro" id="IPR033932">
    <property type="entry name" value="YtcJ-like"/>
</dbReference>
<evidence type="ECO:0000313" key="3">
    <source>
        <dbReference type="Proteomes" id="UP000569329"/>
    </source>
</evidence>
<dbReference type="InterPro" id="IPR032466">
    <property type="entry name" value="Metal_Hydrolase"/>
</dbReference>
<dbReference type="Gene3D" id="2.30.40.10">
    <property type="entry name" value="Urease, subunit C, domain 1"/>
    <property type="match status" value="1"/>
</dbReference>
<dbReference type="PANTHER" id="PTHR22642:SF2">
    <property type="entry name" value="PROTEIN LONG AFTER FAR-RED 3"/>
    <property type="match status" value="1"/>
</dbReference>
<organism evidence="2 3">
    <name type="scientific">Halosaccharopolyspora lacisalsi</name>
    <dbReference type="NCBI Taxonomy" id="1000566"/>
    <lineage>
        <taxon>Bacteria</taxon>
        <taxon>Bacillati</taxon>
        <taxon>Actinomycetota</taxon>
        <taxon>Actinomycetes</taxon>
        <taxon>Pseudonocardiales</taxon>
        <taxon>Pseudonocardiaceae</taxon>
        <taxon>Halosaccharopolyspora</taxon>
    </lineage>
</organism>
<dbReference type="Pfam" id="PF07969">
    <property type="entry name" value="Amidohydro_3"/>
    <property type="match status" value="1"/>
</dbReference>
<dbReference type="SUPFAM" id="SSF51556">
    <property type="entry name" value="Metallo-dependent hydrolases"/>
    <property type="match status" value="1"/>
</dbReference>
<dbReference type="AlphaFoldDB" id="A0A839DZE4"/>
<comment type="caution">
    <text evidence="2">The sequence shown here is derived from an EMBL/GenBank/DDBJ whole genome shotgun (WGS) entry which is preliminary data.</text>
</comment>
<sequence>MPDLTVFTGGPVLPDFDGGAAESALAIREGRIVALGDPALSLLEQADEVVDLRGGVVMPSFGDGHAHPIFGALEFQGPRIGELESVAAVVEEVARWAGEHPEREWIVAGSYDPTLAPRGEFDARWLDAAVPDRPVVLRAFDYHTVWCNSEALRRAGITESTPDPTIGSIVRRPDGTPAGTLREWHACDLVLDRAGEPDTDSLATALDDAARVYAAAGVTWIQDAWVDPEQAAAYLRAARENRLKLRTDLAPRAVPERWQQQRAEFAELRRAVEHSGNAWLTANTVKFFVDGVVENRTAALLEPYADTSCGHGQPVWSADELARAATAFDADGFQLHFHAIGDAAVRVALDAVAVTERVNPSRDRRPVIAHAQLVDAADLARFDALGVIANLQPFWMQLDPLMTELTVPRLGTERAERQYPAARLHESGVKLAFGSDWPISSPRPLDGLQVAVTRRTLDGLPPEGWSGHQCLDVTTALRAYTTGVAEQAFAEHHRGRLAVGASADLVWLSADPVTVVPSRITEIEVLGTWACGHRLH</sequence>
<dbReference type="CDD" id="cd01300">
    <property type="entry name" value="YtcJ_like"/>
    <property type="match status" value="1"/>
</dbReference>
<dbReference type="GO" id="GO:0016810">
    <property type="term" value="F:hydrolase activity, acting on carbon-nitrogen (but not peptide) bonds"/>
    <property type="evidence" value="ECO:0007669"/>
    <property type="project" value="InterPro"/>
</dbReference>
<dbReference type="Gene3D" id="3.20.20.140">
    <property type="entry name" value="Metal-dependent hydrolases"/>
    <property type="match status" value="1"/>
</dbReference>
<dbReference type="RefSeq" id="WP_220480091.1">
    <property type="nucleotide sequence ID" value="NZ_JACGWZ010000002.1"/>
</dbReference>
<evidence type="ECO:0000259" key="1">
    <source>
        <dbReference type="Pfam" id="PF07969"/>
    </source>
</evidence>
<keyword evidence="3" id="KW-1185">Reference proteome</keyword>
<evidence type="ECO:0000313" key="2">
    <source>
        <dbReference type="EMBL" id="MBA8824591.1"/>
    </source>
</evidence>
<accession>A0A839DZE4</accession>
<name>A0A839DZE4_9PSEU</name>
<dbReference type="Gene3D" id="3.10.310.70">
    <property type="match status" value="1"/>
</dbReference>
<gene>
    <name evidence="2" type="ORF">FHX42_001938</name>
</gene>
<reference evidence="2 3" key="1">
    <citation type="submission" date="2020-07" db="EMBL/GenBank/DDBJ databases">
        <title>Sequencing the genomes of 1000 actinobacteria strains.</title>
        <authorList>
            <person name="Klenk H.-P."/>
        </authorList>
    </citation>
    <scope>NUCLEOTIDE SEQUENCE [LARGE SCALE GENOMIC DNA]</scope>
    <source>
        <strain evidence="2 3">DSM 45975</strain>
    </source>
</reference>
<dbReference type="SUPFAM" id="SSF51338">
    <property type="entry name" value="Composite domain of metallo-dependent hydrolases"/>
    <property type="match status" value="1"/>
</dbReference>
<feature type="domain" description="Amidohydrolase 3" evidence="1">
    <location>
        <begin position="48"/>
        <end position="533"/>
    </location>
</feature>
<dbReference type="InterPro" id="IPR011059">
    <property type="entry name" value="Metal-dep_hydrolase_composite"/>
</dbReference>
<dbReference type="InterPro" id="IPR013108">
    <property type="entry name" value="Amidohydro_3"/>
</dbReference>
<dbReference type="Proteomes" id="UP000569329">
    <property type="component" value="Unassembled WGS sequence"/>
</dbReference>
<protein>
    <recommendedName>
        <fullName evidence="1">Amidohydrolase 3 domain-containing protein</fullName>
    </recommendedName>
</protein>
<proteinExistence type="predicted"/>
<dbReference type="EMBL" id="JACGWZ010000002">
    <property type="protein sequence ID" value="MBA8824591.1"/>
    <property type="molecule type" value="Genomic_DNA"/>
</dbReference>